<dbReference type="EMBL" id="AMZH03011565">
    <property type="protein sequence ID" value="RRT52642.1"/>
    <property type="molecule type" value="Genomic_DNA"/>
</dbReference>
<comment type="caution">
    <text evidence="2">The sequence shown here is derived from an EMBL/GenBank/DDBJ whole genome shotgun (WGS) entry which is preliminary data.</text>
</comment>
<sequence>MSTPLPERGDIPRGVGTQAGAATSANDSVNPTDSISLPGTPPDSHILEPRQSPPAQVMEKSDAAADPNRIPSSVFARSKSTTPMEWSVASNESLFSIHVGNSSFSKENVVSPMASYSVHAETDSLQPPAEAEEHAQKERRPAEQAALPPSLSHCSAESFAFPMYGSLLMHLLTGERKSGSFKGEPGHPLQPEKAEQLPLQTGTPKAAPAAAESRWFSCFSCCSSCC</sequence>
<dbReference type="Proteomes" id="UP000287651">
    <property type="component" value="Unassembled WGS sequence"/>
</dbReference>
<evidence type="ECO:0000256" key="1">
    <source>
        <dbReference type="SAM" id="MobiDB-lite"/>
    </source>
</evidence>
<dbReference type="AlphaFoldDB" id="A0A426YLP3"/>
<feature type="region of interest" description="Disordered" evidence="1">
    <location>
        <begin position="178"/>
        <end position="206"/>
    </location>
</feature>
<feature type="region of interest" description="Disordered" evidence="1">
    <location>
        <begin position="1"/>
        <end position="83"/>
    </location>
</feature>
<evidence type="ECO:0000313" key="2">
    <source>
        <dbReference type="EMBL" id="RRT52642.1"/>
    </source>
</evidence>
<gene>
    <name evidence="2" type="ORF">B296_00034410</name>
</gene>
<name>A0A426YLP3_ENSVE</name>
<accession>A0A426YLP3</accession>
<organism evidence="2 3">
    <name type="scientific">Ensete ventricosum</name>
    <name type="common">Abyssinian banana</name>
    <name type="synonym">Musa ensete</name>
    <dbReference type="NCBI Taxonomy" id="4639"/>
    <lineage>
        <taxon>Eukaryota</taxon>
        <taxon>Viridiplantae</taxon>
        <taxon>Streptophyta</taxon>
        <taxon>Embryophyta</taxon>
        <taxon>Tracheophyta</taxon>
        <taxon>Spermatophyta</taxon>
        <taxon>Magnoliopsida</taxon>
        <taxon>Liliopsida</taxon>
        <taxon>Zingiberales</taxon>
        <taxon>Musaceae</taxon>
        <taxon>Ensete</taxon>
    </lineage>
</organism>
<evidence type="ECO:0000313" key="3">
    <source>
        <dbReference type="Proteomes" id="UP000287651"/>
    </source>
</evidence>
<dbReference type="PANTHER" id="PTHR33673">
    <property type="entry name" value="SUPPRESSOR SRP40-LIKE PROTEIN"/>
    <property type="match status" value="1"/>
</dbReference>
<feature type="region of interest" description="Disordered" evidence="1">
    <location>
        <begin position="117"/>
        <end position="149"/>
    </location>
</feature>
<reference evidence="2 3" key="1">
    <citation type="journal article" date="2014" name="Agronomy (Basel)">
        <title>A Draft Genome Sequence for Ensete ventricosum, the Drought-Tolerant Tree Against Hunger.</title>
        <authorList>
            <person name="Harrison J."/>
            <person name="Moore K.A."/>
            <person name="Paszkiewicz K."/>
            <person name="Jones T."/>
            <person name="Grant M."/>
            <person name="Ambacheew D."/>
            <person name="Muzemil S."/>
            <person name="Studholme D.J."/>
        </authorList>
    </citation>
    <scope>NUCLEOTIDE SEQUENCE [LARGE SCALE GENOMIC DNA]</scope>
</reference>
<dbReference type="PANTHER" id="PTHR33673:SF36">
    <property type="entry name" value="MYB-LIKE PROTEIN Q"/>
    <property type="match status" value="1"/>
</dbReference>
<feature type="compositionally biased region" description="Polar residues" evidence="1">
    <location>
        <begin position="20"/>
        <end position="37"/>
    </location>
</feature>
<proteinExistence type="predicted"/>
<feature type="compositionally biased region" description="Basic and acidic residues" evidence="1">
    <location>
        <begin position="131"/>
        <end position="142"/>
    </location>
</feature>
<protein>
    <submittedName>
        <fullName evidence="2">Uncharacterized protein</fullName>
    </submittedName>
</protein>